<accession>A0A1U9UJ18</accession>
<dbReference type="EMBL" id="CP017757">
    <property type="protein sequence ID" value="AQV92674.1"/>
    <property type="molecule type" value="Genomic_DNA"/>
</dbReference>
<proteinExistence type="predicted"/>
<evidence type="ECO:0000256" key="1">
    <source>
        <dbReference type="SAM" id="SignalP"/>
    </source>
</evidence>
<dbReference type="AlphaFoldDB" id="A0A1U9UJ18"/>
<protein>
    <submittedName>
        <fullName evidence="2">Uncharacterized protein</fullName>
    </submittedName>
</protein>
<dbReference type="Pfam" id="PF09694">
    <property type="entry name" value="Gcw_chp"/>
    <property type="match status" value="1"/>
</dbReference>
<dbReference type="KEGG" id="cuh:BJN34_02055"/>
<dbReference type="OrthoDB" id="9793561at2"/>
<dbReference type="InterPro" id="IPR010239">
    <property type="entry name" value="CHP02001"/>
</dbReference>
<feature type="signal peptide" evidence="1">
    <location>
        <begin position="1"/>
        <end position="22"/>
    </location>
</feature>
<dbReference type="Proteomes" id="UP000189627">
    <property type="component" value="Chromosome 1"/>
</dbReference>
<evidence type="ECO:0000313" key="2">
    <source>
        <dbReference type="EMBL" id="AQV92674.1"/>
    </source>
</evidence>
<dbReference type="NCBIfam" id="TIGR02001">
    <property type="entry name" value="gcw_chp"/>
    <property type="match status" value="1"/>
</dbReference>
<reference evidence="3" key="1">
    <citation type="submission" date="2017-02" db="EMBL/GenBank/DDBJ databases">
        <title>Complete genome sequence of Cupriavidus necator strain NH9, a 3-chlorobenzoate degrader.</title>
        <authorList>
            <person name="Moriuchi R."/>
            <person name="Dohra H."/>
            <person name="Ogawa N."/>
        </authorList>
    </citation>
    <scope>NUCLEOTIDE SEQUENCE [LARGE SCALE GENOMIC DNA]</scope>
    <source>
        <strain evidence="3">NH9</strain>
    </source>
</reference>
<dbReference type="RefSeq" id="WP_078195136.1">
    <property type="nucleotide sequence ID" value="NZ_CP017757.2"/>
</dbReference>
<evidence type="ECO:0000313" key="3">
    <source>
        <dbReference type="Proteomes" id="UP000189627"/>
    </source>
</evidence>
<keyword evidence="1" id="KW-0732">Signal</keyword>
<organism evidence="2 3">
    <name type="scientific">Cupriavidus necator</name>
    <name type="common">Alcaligenes eutrophus</name>
    <name type="synonym">Ralstonia eutropha</name>
    <dbReference type="NCBI Taxonomy" id="106590"/>
    <lineage>
        <taxon>Bacteria</taxon>
        <taxon>Pseudomonadati</taxon>
        <taxon>Pseudomonadota</taxon>
        <taxon>Betaproteobacteria</taxon>
        <taxon>Burkholderiales</taxon>
        <taxon>Burkholderiaceae</taxon>
        <taxon>Cupriavidus</taxon>
    </lineage>
</organism>
<name>A0A1U9UJ18_CUPNE</name>
<sequence length="267" mass="28917">MKKLALAVSAVVLTSAAAGALAQSTDAAAPAAAPAATPAAEPASPHTFTANVSVVSDYRYRGLSQGNRRPAIQGGFDYAHESGFYIGNWNSSISWISDADKSVSAPIEMDFYGGYKNTFKVNELEFNYDVGALQYFYPGGYTSTRPYTTELYAGIGYGPVFLKYSQALTNLFGIPESKYSNYVDLSVNWPLNIWDLTLNAHVGYQTVQHVSGASYLDWKLGLTKDLGKGFSLALAYIGTNAKDSFYTNSYNHNVGNNTAWASLTKTF</sequence>
<feature type="chain" id="PRO_5011984783" evidence="1">
    <location>
        <begin position="23"/>
        <end position="267"/>
    </location>
</feature>
<gene>
    <name evidence="2" type="ORF">BJN34_02055</name>
</gene>